<dbReference type="CDD" id="cd00086">
    <property type="entry name" value="homeodomain"/>
    <property type="match status" value="1"/>
</dbReference>
<evidence type="ECO:0000256" key="1">
    <source>
        <dbReference type="ARBA" id="ARBA00004123"/>
    </source>
</evidence>
<keyword evidence="2" id="KW-0217">Developmental protein</keyword>
<comment type="similarity">
    <text evidence="8">Belongs to the Engrailed homeobox family.</text>
</comment>
<gene>
    <name evidence="11" type="ORF">SCUD_LOCUS8270</name>
</gene>
<dbReference type="GO" id="GO:0000981">
    <property type="term" value="F:DNA-binding transcription factor activity, RNA polymerase II-specific"/>
    <property type="evidence" value="ECO:0007669"/>
    <property type="project" value="InterPro"/>
</dbReference>
<feature type="DNA-binding region" description="Homeobox" evidence="6">
    <location>
        <begin position="21"/>
        <end position="80"/>
    </location>
</feature>
<dbReference type="InterPro" id="IPR019549">
    <property type="entry name" value="Homeobox-engrailed_C-terminal"/>
</dbReference>
<feature type="region of interest" description="Disordered" evidence="9">
    <location>
        <begin position="1"/>
        <end position="23"/>
    </location>
</feature>
<dbReference type="STRING" id="6186.A0A183JZW2"/>
<evidence type="ECO:0000256" key="8">
    <source>
        <dbReference type="RuleBase" id="RU510713"/>
    </source>
</evidence>
<feature type="domain" description="Homeobox" evidence="10">
    <location>
        <begin position="19"/>
        <end position="79"/>
    </location>
</feature>
<evidence type="ECO:0000313" key="11">
    <source>
        <dbReference type="EMBL" id="VDP29936.1"/>
    </source>
</evidence>
<dbReference type="Proteomes" id="UP000279833">
    <property type="component" value="Unassembled WGS sequence"/>
</dbReference>
<keyword evidence="4 6" id="KW-0371">Homeobox</keyword>
<feature type="compositionally biased region" description="Basic residues" evidence="9">
    <location>
        <begin position="1"/>
        <end position="13"/>
    </location>
</feature>
<comment type="subcellular location">
    <subcellularLocation>
        <location evidence="1 6 7">Nucleus</location>
    </subcellularLocation>
</comment>
<dbReference type="SUPFAM" id="SSF46689">
    <property type="entry name" value="Homeodomain-like"/>
    <property type="match status" value="1"/>
</dbReference>
<protein>
    <recommendedName>
        <fullName evidence="8">Homeobox protein engrailed-like</fullName>
    </recommendedName>
</protein>
<dbReference type="InterPro" id="IPR000747">
    <property type="entry name" value="HD_engrailed"/>
</dbReference>
<dbReference type="PRINTS" id="PR00024">
    <property type="entry name" value="HOMEOBOX"/>
</dbReference>
<dbReference type="GO" id="GO:0005634">
    <property type="term" value="C:nucleus"/>
    <property type="evidence" value="ECO:0007669"/>
    <property type="project" value="UniProtKB-SubCell"/>
</dbReference>
<evidence type="ECO:0000256" key="2">
    <source>
        <dbReference type="ARBA" id="ARBA00022473"/>
    </source>
</evidence>
<evidence type="ECO:0000259" key="10">
    <source>
        <dbReference type="PROSITE" id="PS50071"/>
    </source>
</evidence>
<keyword evidence="12" id="KW-1185">Reference proteome</keyword>
<proteinExistence type="inferred from homology"/>
<dbReference type="SMART" id="SM00389">
    <property type="entry name" value="HOX"/>
    <property type="match status" value="1"/>
</dbReference>
<evidence type="ECO:0000256" key="5">
    <source>
        <dbReference type="ARBA" id="ARBA00023242"/>
    </source>
</evidence>
<dbReference type="GO" id="GO:0030182">
    <property type="term" value="P:neuron differentiation"/>
    <property type="evidence" value="ECO:0007669"/>
    <property type="project" value="TreeGrafter"/>
</dbReference>
<dbReference type="InterPro" id="IPR050720">
    <property type="entry name" value="Engrailed_Homeobox_TFs"/>
</dbReference>
<evidence type="ECO:0000313" key="13">
    <source>
        <dbReference type="WBParaSite" id="SCUD_0000827001-mRNA-1"/>
    </source>
</evidence>
<keyword evidence="5 6" id="KW-0539">Nucleus</keyword>
<evidence type="ECO:0000256" key="4">
    <source>
        <dbReference type="ARBA" id="ARBA00023155"/>
    </source>
</evidence>
<dbReference type="InterPro" id="IPR020479">
    <property type="entry name" value="HD_metazoa"/>
</dbReference>
<evidence type="ECO:0000313" key="12">
    <source>
        <dbReference type="Proteomes" id="UP000279833"/>
    </source>
</evidence>
<name>A0A183JZW2_9TREM</name>
<dbReference type="InterPro" id="IPR009057">
    <property type="entry name" value="Homeodomain-like_sf"/>
</dbReference>
<keyword evidence="3 6" id="KW-0238">DNA-binding</keyword>
<dbReference type="PROSITE" id="PS00033">
    <property type="entry name" value="ENGRAILED"/>
    <property type="match status" value="1"/>
</dbReference>
<dbReference type="Pfam" id="PF00046">
    <property type="entry name" value="Homeodomain"/>
    <property type="match status" value="1"/>
</dbReference>
<dbReference type="PROSITE" id="PS50071">
    <property type="entry name" value="HOMEOBOX_2"/>
    <property type="match status" value="1"/>
</dbReference>
<reference evidence="13" key="1">
    <citation type="submission" date="2016-06" db="UniProtKB">
        <authorList>
            <consortium name="WormBaseParasite"/>
        </authorList>
    </citation>
    <scope>IDENTIFICATION</scope>
</reference>
<dbReference type="EMBL" id="UZAK01032667">
    <property type="protein sequence ID" value="VDP29936.1"/>
    <property type="molecule type" value="Genomic_DNA"/>
</dbReference>
<dbReference type="PANTHER" id="PTHR24341:SF6">
    <property type="entry name" value="HOMEOBOX PROTEIN INVECTED"/>
    <property type="match status" value="1"/>
</dbReference>
<accession>A0A183JZW2</accession>
<dbReference type="WBParaSite" id="SCUD_0000827001-mRNA-1">
    <property type="protein sequence ID" value="SCUD_0000827001-mRNA-1"/>
    <property type="gene ID" value="SCUD_0000827001"/>
</dbReference>
<sequence>MIRGPRIRKPRMNRSHDELNLKRPRTSFTVPQLKRLSQEFEKNRYLDELRRKKLATELDLRESQVKIWFQNKRAKTKKASGAQNCLALHLMAEGLYNHSVRVRSDLEEDEEDSDDMNTSE</sequence>
<evidence type="ECO:0000256" key="6">
    <source>
        <dbReference type="PROSITE-ProRule" id="PRU00108"/>
    </source>
</evidence>
<evidence type="ECO:0000256" key="3">
    <source>
        <dbReference type="ARBA" id="ARBA00023125"/>
    </source>
</evidence>
<dbReference type="InterPro" id="IPR019737">
    <property type="entry name" value="Homeobox-engrailed_CS"/>
</dbReference>
<dbReference type="InterPro" id="IPR017970">
    <property type="entry name" value="Homeobox_CS"/>
</dbReference>
<dbReference type="GO" id="GO:0000978">
    <property type="term" value="F:RNA polymerase II cis-regulatory region sequence-specific DNA binding"/>
    <property type="evidence" value="ECO:0007669"/>
    <property type="project" value="TreeGrafter"/>
</dbReference>
<evidence type="ECO:0000256" key="9">
    <source>
        <dbReference type="SAM" id="MobiDB-lite"/>
    </source>
</evidence>
<dbReference type="PANTHER" id="PTHR24341">
    <property type="entry name" value="HOMEOBOX PROTEIN ENGRAILED"/>
    <property type="match status" value="1"/>
</dbReference>
<organism evidence="13">
    <name type="scientific">Schistosoma curassoni</name>
    <dbReference type="NCBI Taxonomy" id="6186"/>
    <lineage>
        <taxon>Eukaryota</taxon>
        <taxon>Metazoa</taxon>
        <taxon>Spiralia</taxon>
        <taxon>Lophotrochozoa</taxon>
        <taxon>Platyhelminthes</taxon>
        <taxon>Trematoda</taxon>
        <taxon>Digenea</taxon>
        <taxon>Strigeidida</taxon>
        <taxon>Schistosomatoidea</taxon>
        <taxon>Schistosomatidae</taxon>
        <taxon>Schistosoma</taxon>
    </lineage>
</organism>
<dbReference type="PROSITE" id="PS00027">
    <property type="entry name" value="HOMEOBOX_1"/>
    <property type="match status" value="1"/>
</dbReference>
<dbReference type="AlphaFoldDB" id="A0A183JZW2"/>
<dbReference type="InterPro" id="IPR001356">
    <property type="entry name" value="HD"/>
</dbReference>
<reference evidence="11 12" key="2">
    <citation type="submission" date="2018-11" db="EMBL/GenBank/DDBJ databases">
        <authorList>
            <consortium name="Pathogen Informatics"/>
        </authorList>
    </citation>
    <scope>NUCLEOTIDE SEQUENCE [LARGE SCALE GENOMIC DNA]</scope>
    <source>
        <strain evidence="11">Dakar</strain>
        <strain evidence="12">Dakar, Senegal</strain>
    </source>
</reference>
<dbReference type="Pfam" id="PF10525">
    <property type="entry name" value="Engrail_1_C_sig"/>
    <property type="match status" value="1"/>
</dbReference>
<evidence type="ECO:0000256" key="7">
    <source>
        <dbReference type="RuleBase" id="RU000682"/>
    </source>
</evidence>
<dbReference type="Gene3D" id="1.10.10.60">
    <property type="entry name" value="Homeodomain-like"/>
    <property type="match status" value="1"/>
</dbReference>
<dbReference type="PRINTS" id="PR00026">
    <property type="entry name" value="ENGRAILED"/>
</dbReference>